<reference evidence="2" key="1">
    <citation type="submission" date="2020-12" db="EMBL/GenBank/DDBJ databases">
        <title>Bacterial taxonomy.</title>
        <authorList>
            <person name="Pan X."/>
        </authorList>
    </citation>
    <scope>NUCLEOTIDE SEQUENCE</scope>
    <source>
        <strain evidence="2">M0105</strain>
    </source>
</reference>
<dbReference type="EMBL" id="JAEHHL010000006">
    <property type="protein sequence ID" value="MBK0399678.1"/>
    <property type="molecule type" value="Genomic_DNA"/>
</dbReference>
<keyword evidence="1" id="KW-1133">Transmembrane helix</keyword>
<gene>
    <name evidence="2" type="ORF">H0I76_10780</name>
</gene>
<dbReference type="RefSeq" id="WP_200609875.1">
    <property type="nucleotide sequence ID" value="NZ_JAEHHL010000006.1"/>
</dbReference>
<proteinExistence type="predicted"/>
<evidence type="ECO:0000313" key="2">
    <source>
        <dbReference type="EMBL" id="MBK0399678.1"/>
    </source>
</evidence>
<keyword evidence="1" id="KW-0472">Membrane</keyword>
<protein>
    <submittedName>
        <fullName evidence="2">Uncharacterized protein</fullName>
    </submittedName>
</protein>
<keyword evidence="1" id="KW-0812">Transmembrane</keyword>
<sequence>MGEYLVHSAEGFAGLAESISGKGKDGIETFLSSPAPLIILGVAAILLIVRKLR</sequence>
<comment type="caution">
    <text evidence="2">The sequence shown here is derived from an EMBL/GenBank/DDBJ whole genome shotgun (WGS) entry which is preliminary data.</text>
</comment>
<dbReference type="Proteomes" id="UP000655420">
    <property type="component" value="Unassembled WGS sequence"/>
</dbReference>
<evidence type="ECO:0000313" key="3">
    <source>
        <dbReference type="Proteomes" id="UP000655420"/>
    </source>
</evidence>
<organism evidence="2 3">
    <name type="scientific">Thermohalobaculum xanthum</name>
    <dbReference type="NCBI Taxonomy" id="2753746"/>
    <lineage>
        <taxon>Bacteria</taxon>
        <taxon>Pseudomonadati</taxon>
        <taxon>Pseudomonadota</taxon>
        <taxon>Alphaproteobacteria</taxon>
        <taxon>Rhodobacterales</taxon>
        <taxon>Paracoccaceae</taxon>
        <taxon>Thermohalobaculum</taxon>
    </lineage>
</organism>
<name>A0A8J7M8K4_9RHOB</name>
<feature type="transmembrane region" description="Helical" evidence="1">
    <location>
        <begin position="30"/>
        <end position="49"/>
    </location>
</feature>
<accession>A0A8J7M8K4</accession>
<evidence type="ECO:0000256" key="1">
    <source>
        <dbReference type="SAM" id="Phobius"/>
    </source>
</evidence>
<dbReference type="AlphaFoldDB" id="A0A8J7M8K4"/>
<keyword evidence="3" id="KW-1185">Reference proteome</keyword>